<dbReference type="AlphaFoldDB" id="A0AAD8XML0"/>
<reference evidence="2" key="1">
    <citation type="submission" date="2021-12" db="EMBL/GenBank/DDBJ databases">
        <title>Comparative genomics, transcriptomics and evolutionary studies reveal genomic signatures of adaptation to plant cell wall in hemibiotrophic fungi.</title>
        <authorList>
            <consortium name="DOE Joint Genome Institute"/>
            <person name="Baroncelli R."/>
            <person name="Diaz J.F."/>
            <person name="Benocci T."/>
            <person name="Peng M."/>
            <person name="Battaglia E."/>
            <person name="Haridas S."/>
            <person name="Andreopoulos W."/>
            <person name="Labutti K."/>
            <person name="Pangilinan J."/>
            <person name="Floch G.L."/>
            <person name="Makela M.R."/>
            <person name="Henrissat B."/>
            <person name="Grigoriev I.V."/>
            <person name="Crouch J.A."/>
            <person name="De Vries R.P."/>
            <person name="Sukno S.A."/>
            <person name="Thon M.R."/>
        </authorList>
    </citation>
    <scope>NUCLEOTIDE SEQUENCE</scope>
    <source>
        <strain evidence="2">CBS 112980</strain>
    </source>
</reference>
<proteinExistence type="predicted"/>
<gene>
    <name evidence="2" type="ORF">BDZ83DRAFT_747701</name>
</gene>
<protein>
    <submittedName>
        <fullName evidence="2">Uncharacterized protein</fullName>
    </submittedName>
</protein>
<dbReference type="GeneID" id="85397385"/>
<evidence type="ECO:0000313" key="2">
    <source>
        <dbReference type="EMBL" id="KAK1730064.1"/>
    </source>
</evidence>
<sequence>MAEHHDSIVGRVHKYMDVFSQNKSNMDICRPSHNIHHINDKPPEQPQQRQRCHLRYYFLRGRHAYHNHL</sequence>
<organism evidence="2 3">
    <name type="scientific">Glomerella acutata</name>
    <name type="common">Colletotrichum acutatum</name>
    <dbReference type="NCBI Taxonomy" id="27357"/>
    <lineage>
        <taxon>Eukaryota</taxon>
        <taxon>Fungi</taxon>
        <taxon>Dikarya</taxon>
        <taxon>Ascomycota</taxon>
        <taxon>Pezizomycotina</taxon>
        <taxon>Sordariomycetes</taxon>
        <taxon>Hypocreomycetidae</taxon>
        <taxon>Glomerellales</taxon>
        <taxon>Glomerellaceae</taxon>
        <taxon>Colletotrichum</taxon>
        <taxon>Colletotrichum acutatum species complex</taxon>
    </lineage>
</organism>
<dbReference type="Proteomes" id="UP001244207">
    <property type="component" value="Unassembled WGS sequence"/>
</dbReference>
<evidence type="ECO:0000256" key="1">
    <source>
        <dbReference type="SAM" id="MobiDB-lite"/>
    </source>
</evidence>
<feature type="region of interest" description="Disordered" evidence="1">
    <location>
        <begin position="30"/>
        <end position="49"/>
    </location>
</feature>
<dbReference type="EMBL" id="JAHMHS010000008">
    <property type="protein sequence ID" value="KAK1730064.1"/>
    <property type="molecule type" value="Genomic_DNA"/>
</dbReference>
<keyword evidence="3" id="KW-1185">Reference proteome</keyword>
<comment type="caution">
    <text evidence="2">The sequence shown here is derived from an EMBL/GenBank/DDBJ whole genome shotgun (WGS) entry which is preliminary data.</text>
</comment>
<name>A0AAD8XML0_GLOAC</name>
<accession>A0AAD8XML0</accession>
<evidence type="ECO:0000313" key="3">
    <source>
        <dbReference type="Proteomes" id="UP001244207"/>
    </source>
</evidence>
<dbReference type="RefSeq" id="XP_060370119.1">
    <property type="nucleotide sequence ID" value="XM_060513487.1"/>
</dbReference>